<feature type="compositionally biased region" description="Polar residues" evidence="1">
    <location>
        <begin position="884"/>
        <end position="900"/>
    </location>
</feature>
<gene>
    <name evidence="2" type="ORF">POJ06DRAFT_292460</name>
</gene>
<feature type="region of interest" description="Disordered" evidence="1">
    <location>
        <begin position="1187"/>
        <end position="1229"/>
    </location>
</feature>
<dbReference type="PANTHER" id="PTHR42105:SF1">
    <property type="entry name" value="TRANSALDOLASE"/>
    <property type="match status" value="1"/>
</dbReference>
<feature type="compositionally biased region" description="Polar residues" evidence="1">
    <location>
        <begin position="1022"/>
        <end position="1033"/>
    </location>
</feature>
<dbReference type="EMBL" id="JARPMG010000008">
    <property type="protein sequence ID" value="KAJ8098802.1"/>
    <property type="molecule type" value="Genomic_DNA"/>
</dbReference>
<feature type="region of interest" description="Disordered" evidence="1">
    <location>
        <begin position="571"/>
        <end position="593"/>
    </location>
</feature>
<feature type="region of interest" description="Disordered" evidence="1">
    <location>
        <begin position="254"/>
        <end position="322"/>
    </location>
</feature>
<feature type="compositionally biased region" description="Polar residues" evidence="1">
    <location>
        <begin position="26"/>
        <end position="35"/>
    </location>
</feature>
<dbReference type="GeneID" id="80885561"/>
<dbReference type="PANTHER" id="PTHR42105">
    <property type="entry name" value="DIM2-ASSOCIATED PROTEIN 1"/>
    <property type="match status" value="1"/>
</dbReference>
<feature type="compositionally biased region" description="Polar residues" evidence="1">
    <location>
        <begin position="255"/>
        <end position="273"/>
    </location>
</feature>
<keyword evidence="3" id="KW-1185">Reference proteome</keyword>
<feature type="compositionally biased region" description="Polar residues" evidence="1">
    <location>
        <begin position="578"/>
        <end position="593"/>
    </location>
</feature>
<comment type="caution">
    <text evidence="2">The sequence shown here is derived from an EMBL/GenBank/DDBJ whole genome shotgun (WGS) entry which is preliminary data.</text>
</comment>
<feature type="region of interest" description="Disordered" evidence="1">
    <location>
        <begin position="149"/>
        <end position="169"/>
    </location>
</feature>
<feature type="region of interest" description="Disordered" evidence="1">
    <location>
        <begin position="612"/>
        <end position="680"/>
    </location>
</feature>
<dbReference type="RefSeq" id="XP_056042252.1">
    <property type="nucleotide sequence ID" value="XM_056190395.1"/>
</dbReference>
<evidence type="ECO:0000313" key="3">
    <source>
        <dbReference type="Proteomes" id="UP001217417"/>
    </source>
</evidence>
<feature type="compositionally biased region" description="Polar residues" evidence="1">
    <location>
        <begin position="612"/>
        <end position="625"/>
    </location>
</feature>
<sequence>MVTSSPSKALSPRASPKVHYYRKESNPSSRNQPGQASVLIEYFERSTAPHSEQKPSIRVQLRPSSNKGPKTMSEDISSETSESKPALTANKIEFSPTEGSPVSDSLEQSDPDDMPSPALHQVESLKFSQARAPIDPLSQLSIDSTVSPVFSTSRHTSGQESVSSPATSQTYYSGISRHVRNRNENNTFGSSHRSTTFDPDLLDNIISNVIRRLVLPELDSIKQNGSNAAAAAISTQTVSAEVLHATDSADVLETNADNLSPKSEMQPISGQDSGSREVDLPPVQHYDSPMDLSKTHILTDSDLESSKQVQSRQSFDNRSLSDLFEPNHIQKVESSAVAHEVDSQTHGTSGNDVEDQQTETDTTPQNSPNDAAWSLIRESQLHDDSHPVPSSSMHQIEDTGSDGDAHYFSSEEYPRPTPGVSQHDVDLESELTHVRTIQYEADELTGLSDMSASNQASPVVSCHTDRKFSEFSFESGAEGPLYMSSSAAVQNHDNRHELPTPPTDGRISCGKLQQNDDEDDIFDATKTRNSSPYGDSQSNQINSLGIHYMTPDQQFSDAPWLRRGDLDQALSRNKTRDGNNITSFSGSIGQGCRVNTSWDELESPIMLQDSASRVQRSGRHNMSQVETDDDNRAEKASSSPTMSSGRGAVRGERQTSRLDSATPTKLRAKNSRTVKTDFSPPNDFANQYMAALADRLLAHDIQRTCRDTEILTGIAELAGEMRMGLEEIRQMIASECQYSRDEINGTIGREVAKIRGPRPYEHIQRPDPPVDQPPTQKRNILFKAFSGIKSNGDLERVETLLMQILSQVEHIDKGGQNYSSPYSPQYIIERGRFPNKHHTGSPLDTIKHGNPAMAQGPGLDQYPRRIRERRPARDDSKVQMYFSTSQSEALSSPIMNSTGHDNIKVRKRRSGRVGNRENLPQVSVSSKLPDDYRNMTPLQQANELRRLENEHKWQMLQQSRDKARHSPKSSRPYEKPKKDPWMEPPAIDSESELLSTRAGSESASKRNPKYYEVPKLRLITPSGHTTNPSQDSSGLAAFAQPPSAKPEGGSGSSNPIRKINSWKYMFRRKGKEAEQEDPFEVVNSPPQVISYSSDYQPQQLSAPLSPPAHKQRTGRAASATISSPEILLPEEPPAVSYNDLRYESHRSGLQVRGSVENMMNKSPRSEHSLETWIDEHVAHEIRKVSAPPAKRPVGPRAPGFRSTSLAYDSHRSMEDQNKLTNRHSVPSDYYDAMTDQESIAGRIAGGAIKIK</sequence>
<name>A0AAD7QNR8_9ASCO</name>
<feature type="region of interest" description="Disordered" evidence="1">
    <location>
        <begin position="1"/>
        <end position="118"/>
    </location>
</feature>
<evidence type="ECO:0000256" key="1">
    <source>
        <dbReference type="SAM" id="MobiDB-lite"/>
    </source>
</evidence>
<feature type="region of interest" description="Disordered" evidence="1">
    <location>
        <begin position="382"/>
        <end position="423"/>
    </location>
</feature>
<feature type="region of interest" description="Disordered" evidence="1">
    <location>
        <begin position="334"/>
        <end position="370"/>
    </location>
</feature>
<feature type="compositionally biased region" description="Polar residues" evidence="1">
    <location>
        <begin position="992"/>
        <end position="1002"/>
    </location>
</feature>
<accession>A0AAD7QNR8</accession>
<feature type="compositionally biased region" description="Polar residues" evidence="1">
    <location>
        <begin position="97"/>
        <end position="106"/>
    </location>
</feature>
<dbReference type="AlphaFoldDB" id="A0AAD7QNR8"/>
<feature type="compositionally biased region" description="Polar residues" evidence="1">
    <location>
        <begin position="1084"/>
        <end position="1095"/>
    </location>
</feature>
<organism evidence="2 3">
    <name type="scientific">Lipomyces tetrasporus</name>
    <dbReference type="NCBI Taxonomy" id="54092"/>
    <lineage>
        <taxon>Eukaryota</taxon>
        <taxon>Fungi</taxon>
        <taxon>Dikarya</taxon>
        <taxon>Ascomycota</taxon>
        <taxon>Saccharomycotina</taxon>
        <taxon>Lipomycetes</taxon>
        <taxon>Lipomycetales</taxon>
        <taxon>Lipomycetaceae</taxon>
        <taxon>Lipomyces</taxon>
    </lineage>
</organism>
<feature type="region of interest" description="Disordered" evidence="1">
    <location>
        <begin position="954"/>
        <end position="1131"/>
    </location>
</feature>
<evidence type="ECO:0000313" key="2">
    <source>
        <dbReference type="EMBL" id="KAJ8098802.1"/>
    </source>
</evidence>
<protein>
    <submittedName>
        <fullName evidence="2">Uncharacterized protein</fullName>
    </submittedName>
</protein>
<feature type="compositionally biased region" description="Polar residues" evidence="1">
    <location>
        <begin position="306"/>
        <end position="320"/>
    </location>
</feature>
<dbReference type="Proteomes" id="UP001217417">
    <property type="component" value="Unassembled WGS sequence"/>
</dbReference>
<proteinExistence type="predicted"/>
<feature type="region of interest" description="Disordered" evidence="1">
    <location>
        <begin position="884"/>
        <end position="934"/>
    </location>
</feature>
<feature type="compositionally biased region" description="Polar residues" evidence="1">
    <location>
        <begin position="62"/>
        <end position="80"/>
    </location>
</feature>
<feature type="compositionally biased region" description="Basic and acidic residues" evidence="1">
    <location>
        <begin position="1208"/>
        <end position="1217"/>
    </location>
</feature>
<feature type="compositionally biased region" description="Basic and acidic residues" evidence="1">
    <location>
        <begin position="971"/>
        <end position="981"/>
    </location>
</feature>
<reference evidence="2" key="1">
    <citation type="submission" date="2023-03" db="EMBL/GenBank/DDBJ databases">
        <title>Near-Complete genome sequence of Lipomyces tetrasporous NRRL Y-64009, an oleaginous yeast capable of growing on lignocellulosic hydrolysates.</title>
        <authorList>
            <consortium name="Lawrence Berkeley National Laboratory"/>
            <person name="Jagtap S.S."/>
            <person name="Liu J.-J."/>
            <person name="Walukiewicz H.E."/>
            <person name="Pangilinan J."/>
            <person name="Lipzen A."/>
            <person name="Ahrendt S."/>
            <person name="Koriabine M."/>
            <person name="Cobaugh K."/>
            <person name="Salamov A."/>
            <person name="Yoshinaga Y."/>
            <person name="Ng V."/>
            <person name="Daum C."/>
            <person name="Grigoriev I.V."/>
            <person name="Slininger P.J."/>
            <person name="Dien B.S."/>
            <person name="Jin Y.-S."/>
            <person name="Rao C.V."/>
        </authorList>
    </citation>
    <scope>NUCLEOTIDE SEQUENCE</scope>
    <source>
        <strain evidence="2">NRRL Y-64009</strain>
    </source>
</reference>